<keyword evidence="1" id="KW-0812">Transmembrane</keyword>
<dbReference type="OrthoDB" id="5843789at2759"/>
<evidence type="ECO:0000313" key="2">
    <source>
        <dbReference type="EMBL" id="EYC18173.1"/>
    </source>
</evidence>
<feature type="transmembrane region" description="Helical" evidence="1">
    <location>
        <begin position="68"/>
        <end position="87"/>
    </location>
</feature>
<keyword evidence="3" id="KW-1185">Reference proteome</keyword>
<accession>A0A016UUN4</accession>
<dbReference type="Proteomes" id="UP000024635">
    <property type="component" value="Unassembled WGS sequence"/>
</dbReference>
<dbReference type="AlphaFoldDB" id="A0A016UUN4"/>
<dbReference type="EMBL" id="JARK01001364">
    <property type="protein sequence ID" value="EYC18173.1"/>
    <property type="molecule type" value="Genomic_DNA"/>
</dbReference>
<organism evidence="2 3">
    <name type="scientific">Ancylostoma ceylanicum</name>
    <dbReference type="NCBI Taxonomy" id="53326"/>
    <lineage>
        <taxon>Eukaryota</taxon>
        <taxon>Metazoa</taxon>
        <taxon>Ecdysozoa</taxon>
        <taxon>Nematoda</taxon>
        <taxon>Chromadorea</taxon>
        <taxon>Rhabditida</taxon>
        <taxon>Rhabditina</taxon>
        <taxon>Rhabditomorpha</taxon>
        <taxon>Strongyloidea</taxon>
        <taxon>Ancylostomatidae</taxon>
        <taxon>Ancylostomatinae</taxon>
        <taxon>Ancylostoma</taxon>
    </lineage>
</organism>
<evidence type="ECO:0000256" key="1">
    <source>
        <dbReference type="SAM" id="Phobius"/>
    </source>
</evidence>
<gene>
    <name evidence="2" type="primary">Acey_s0028.g1715</name>
    <name evidence="2" type="synonym">Acey-K06A4.7</name>
    <name evidence="2" type="ORF">Y032_0028g1715</name>
</gene>
<evidence type="ECO:0000313" key="3">
    <source>
        <dbReference type="Proteomes" id="UP000024635"/>
    </source>
</evidence>
<sequence>MKYMLEDPVKQGFERGRLHFDLPAWPLALPLCFRPDYELRHYVIGRSLAGKRQQTSCRHGMHHRSNSMFILLAIVLLLTVVVTSFNVPPSGLCFVPSGGDCFRCDCMKPLKCYKGVCR</sequence>
<comment type="caution">
    <text evidence="2">The sequence shown here is derived from an EMBL/GenBank/DDBJ whole genome shotgun (WGS) entry which is preliminary data.</text>
</comment>
<reference evidence="3" key="1">
    <citation type="journal article" date="2015" name="Nat. Genet.">
        <title>The genome and transcriptome of the zoonotic hookworm Ancylostoma ceylanicum identify infection-specific gene families.</title>
        <authorList>
            <person name="Schwarz E.M."/>
            <person name="Hu Y."/>
            <person name="Antoshechkin I."/>
            <person name="Miller M.M."/>
            <person name="Sternberg P.W."/>
            <person name="Aroian R.V."/>
        </authorList>
    </citation>
    <scope>NUCLEOTIDE SEQUENCE</scope>
    <source>
        <strain evidence="3">HY135</strain>
    </source>
</reference>
<keyword evidence="1" id="KW-0472">Membrane</keyword>
<protein>
    <submittedName>
        <fullName evidence="2">Uncharacterized protein</fullName>
    </submittedName>
</protein>
<proteinExistence type="predicted"/>
<name>A0A016UUN4_9BILA</name>
<keyword evidence="1" id="KW-1133">Transmembrane helix</keyword>